<dbReference type="STRING" id="675120.N1PKD8"/>
<protein>
    <recommendedName>
        <fullName evidence="1">BTB domain-containing protein</fullName>
    </recommendedName>
</protein>
<sequence length="139" mass="15932">VVVKVGKPVTTFFVNKDLICKASPFFSAARKEEWCEGRTRKVELEDQKPDSFNVYMNWLYSHKVVLGRFNDQTPEYDLIDAYALGDMLLDVDFKDAVLDAMAANWLTTQNDLFYIPSAHQRAYLYGQTPAGSKLRQLLV</sequence>
<dbReference type="PANTHER" id="PTHR47843">
    <property type="entry name" value="BTB DOMAIN-CONTAINING PROTEIN-RELATED"/>
    <property type="match status" value="1"/>
</dbReference>
<evidence type="ECO:0000259" key="1">
    <source>
        <dbReference type="PROSITE" id="PS50097"/>
    </source>
</evidence>
<dbReference type="InterPro" id="IPR011333">
    <property type="entry name" value="SKP1/BTB/POZ_sf"/>
</dbReference>
<dbReference type="OrthoDB" id="3622765at2759"/>
<dbReference type="Pfam" id="PF00651">
    <property type="entry name" value="BTB"/>
    <property type="match status" value="1"/>
</dbReference>
<dbReference type="Proteomes" id="UP000016933">
    <property type="component" value="Unassembled WGS sequence"/>
</dbReference>
<dbReference type="Gene3D" id="3.30.710.10">
    <property type="entry name" value="Potassium Channel Kv1.1, Chain A"/>
    <property type="match status" value="1"/>
</dbReference>
<feature type="non-terminal residue" evidence="2">
    <location>
        <position position="1"/>
    </location>
</feature>
<dbReference type="EMBL" id="KB446539">
    <property type="protein sequence ID" value="EME43806.1"/>
    <property type="molecule type" value="Genomic_DNA"/>
</dbReference>
<dbReference type="PROSITE" id="PS50097">
    <property type="entry name" value="BTB"/>
    <property type="match status" value="1"/>
</dbReference>
<gene>
    <name evidence="2" type="ORF">DOTSEDRAFT_117400</name>
</gene>
<dbReference type="InterPro" id="IPR000210">
    <property type="entry name" value="BTB/POZ_dom"/>
</dbReference>
<dbReference type="PANTHER" id="PTHR47843:SF2">
    <property type="entry name" value="BTB DOMAIN-CONTAINING PROTEIN"/>
    <property type="match status" value="1"/>
</dbReference>
<accession>N1PKD8</accession>
<dbReference type="AlphaFoldDB" id="N1PKD8"/>
<evidence type="ECO:0000313" key="3">
    <source>
        <dbReference type="Proteomes" id="UP000016933"/>
    </source>
</evidence>
<name>N1PKD8_DOTSN</name>
<reference evidence="2 3" key="2">
    <citation type="journal article" date="2012" name="PLoS Pathog.">
        <title>Diverse lifestyles and strategies of plant pathogenesis encoded in the genomes of eighteen Dothideomycetes fungi.</title>
        <authorList>
            <person name="Ohm R.A."/>
            <person name="Feau N."/>
            <person name="Henrissat B."/>
            <person name="Schoch C.L."/>
            <person name="Horwitz B.A."/>
            <person name="Barry K.W."/>
            <person name="Condon B.J."/>
            <person name="Copeland A.C."/>
            <person name="Dhillon B."/>
            <person name="Glaser F."/>
            <person name="Hesse C.N."/>
            <person name="Kosti I."/>
            <person name="LaButti K."/>
            <person name="Lindquist E.A."/>
            <person name="Lucas S."/>
            <person name="Salamov A.A."/>
            <person name="Bradshaw R.E."/>
            <person name="Ciuffetti L."/>
            <person name="Hamelin R.C."/>
            <person name="Kema G.H.J."/>
            <person name="Lawrence C."/>
            <person name="Scott J.A."/>
            <person name="Spatafora J.W."/>
            <person name="Turgeon B.G."/>
            <person name="de Wit P.J.G.M."/>
            <person name="Zhong S."/>
            <person name="Goodwin S.B."/>
            <person name="Grigoriev I.V."/>
        </authorList>
    </citation>
    <scope>NUCLEOTIDE SEQUENCE [LARGE SCALE GENOMIC DNA]</scope>
    <source>
        <strain evidence="3">NZE10 / CBS 128990</strain>
    </source>
</reference>
<organism evidence="2 3">
    <name type="scientific">Dothistroma septosporum (strain NZE10 / CBS 128990)</name>
    <name type="common">Red band needle blight fungus</name>
    <name type="synonym">Mycosphaerella pini</name>
    <dbReference type="NCBI Taxonomy" id="675120"/>
    <lineage>
        <taxon>Eukaryota</taxon>
        <taxon>Fungi</taxon>
        <taxon>Dikarya</taxon>
        <taxon>Ascomycota</taxon>
        <taxon>Pezizomycotina</taxon>
        <taxon>Dothideomycetes</taxon>
        <taxon>Dothideomycetidae</taxon>
        <taxon>Mycosphaerellales</taxon>
        <taxon>Mycosphaerellaceae</taxon>
        <taxon>Dothistroma</taxon>
    </lineage>
</organism>
<proteinExistence type="predicted"/>
<dbReference type="OMA" id="EWCEGRT"/>
<feature type="domain" description="BTB" evidence="1">
    <location>
        <begin position="1"/>
        <end position="68"/>
    </location>
</feature>
<dbReference type="HOGENOM" id="CLU_068279_3_2_1"/>
<dbReference type="CDD" id="cd18186">
    <property type="entry name" value="BTB_POZ_ZBTB_KLHL-like"/>
    <property type="match status" value="1"/>
</dbReference>
<dbReference type="SUPFAM" id="SSF54695">
    <property type="entry name" value="POZ domain"/>
    <property type="match status" value="1"/>
</dbReference>
<dbReference type="eggNOG" id="ENOG502R117">
    <property type="taxonomic scope" value="Eukaryota"/>
</dbReference>
<keyword evidence="3" id="KW-1185">Reference proteome</keyword>
<feature type="non-terminal residue" evidence="2">
    <location>
        <position position="139"/>
    </location>
</feature>
<evidence type="ECO:0000313" key="2">
    <source>
        <dbReference type="EMBL" id="EME43806.1"/>
    </source>
</evidence>
<reference evidence="3" key="1">
    <citation type="journal article" date="2012" name="PLoS Genet.">
        <title>The genomes of the fungal plant pathogens Cladosporium fulvum and Dothistroma septosporum reveal adaptation to different hosts and lifestyles but also signatures of common ancestry.</title>
        <authorList>
            <person name="de Wit P.J.G.M."/>
            <person name="van der Burgt A."/>
            <person name="Oekmen B."/>
            <person name="Stergiopoulos I."/>
            <person name="Abd-Elsalam K.A."/>
            <person name="Aerts A.L."/>
            <person name="Bahkali A.H."/>
            <person name="Beenen H.G."/>
            <person name="Chettri P."/>
            <person name="Cox M.P."/>
            <person name="Datema E."/>
            <person name="de Vries R.P."/>
            <person name="Dhillon B."/>
            <person name="Ganley A.R."/>
            <person name="Griffiths S.A."/>
            <person name="Guo Y."/>
            <person name="Hamelin R.C."/>
            <person name="Henrissat B."/>
            <person name="Kabir M.S."/>
            <person name="Jashni M.K."/>
            <person name="Kema G."/>
            <person name="Klaubauf S."/>
            <person name="Lapidus A."/>
            <person name="Levasseur A."/>
            <person name="Lindquist E."/>
            <person name="Mehrabi R."/>
            <person name="Ohm R.A."/>
            <person name="Owen T.J."/>
            <person name="Salamov A."/>
            <person name="Schwelm A."/>
            <person name="Schijlen E."/>
            <person name="Sun H."/>
            <person name="van den Burg H.A."/>
            <person name="van Ham R.C.H.J."/>
            <person name="Zhang S."/>
            <person name="Goodwin S.B."/>
            <person name="Grigoriev I.V."/>
            <person name="Collemare J."/>
            <person name="Bradshaw R.E."/>
        </authorList>
    </citation>
    <scope>NUCLEOTIDE SEQUENCE [LARGE SCALE GENOMIC DNA]</scope>
    <source>
        <strain evidence="3">NZE10 / CBS 128990</strain>
    </source>
</reference>